<organism evidence="1 2">
    <name type="scientific">Sphenostylis stenocarpa</name>
    <dbReference type="NCBI Taxonomy" id="92480"/>
    <lineage>
        <taxon>Eukaryota</taxon>
        <taxon>Viridiplantae</taxon>
        <taxon>Streptophyta</taxon>
        <taxon>Embryophyta</taxon>
        <taxon>Tracheophyta</taxon>
        <taxon>Spermatophyta</taxon>
        <taxon>Magnoliopsida</taxon>
        <taxon>eudicotyledons</taxon>
        <taxon>Gunneridae</taxon>
        <taxon>Pentapetalae</taxon>
        <taxon>rosids</taxon>
        <taxon>fabids</taxon>
        <taxon>Fabales</taxon>
        <taxon>Fabaceae</taxon>
        <taxon>Papilionoideae</taxon>
        <taxon>50 kb inversion clade</taxon>
        <taxon>NPAAA clade</taxon>
        <taxon>indigoferoid/millettioid clade</taxon>
        <taxon>Phaseoleae</taxon>
        <taxon>Sphenostylis</taxon>
    </lineage>
</organism>
<proteinExistence type="predicted"/>
<evidence type="ECO:0000313" key="1">
    <source>
        <dbReference type="EMBL" id="CAJ1951636.1"/>
    </source>
</evidence>
<sequence>MRSTSGLKSNLLQLKGEISVLFWTCKMPQFIRLLRNYFVNARQLDFAEAFTIFHPRRQLSTWLRGLRSRETSNVVRSSRYCCFVCLKGGRHKHRDGGGDLSATREGDKIWLIREWSDQAFDEVV</sequence>
<name>A0AA86SIW2_9FABA</name>
<dbReference type="AlphaFoldDB" id="A0AA86SIW2"/>
<dbReference type="Gramene" id="rna-AYBTSS11_LOCUS14878">
    <property type="protein sequence ID" value="CAJ1951636.1"/>
    <property type="gene ID" value="gene-AYBTSS11_LOCUS14878"/>
</dbReference>
<gene>
    <name evidence="1" type="ORF">AYBTSS11_LOCUS14878</name>
</gene>
<accession>A0AA86SIW2</accession>
<reference evidence="1" key="1">
    <citation type="submission" date="2023-10" db="EMBL/GenBank/DDBJ databases">
        <authorList>
            <person name="Domelevo Entfellner J.-B."/>
        </authorList>
    </citation>
    <scope>NUCLEOTIDE SEQUENCE</scope>
</reference>
<keyword evidence="2" id="KW-1185">Reference proteome</keyword>
<dbReference type="EMBL" id="OY731401">
    <property type="protein sequence ID" value="CAJ1951636.1"/>
    <property type="molecule type" value="Genomic_DNA"/>
</dbReference>
<evidence type="ECO:0000313" key="2">
    <source>
        <dbReference type="Proteomes" id="UP001189624"/>
    </source>
</evidence>
<dbReference type="Proteomes" id="UP001189624">
    <property type="component" value="Chromosome 4"/>
</dbReference>
<protein>
    <submittedName>
        <fullName evidence="1">Uncharacterized protein</fullName>
    </submittedName>
</protein>